<name>A0A8G2C742_9BACT</name>
<dbReference type="AlphaFoldDB" id="A0A8G2C742"/>
<sequence length="101" mass="11451">MTFLTSTVDITTVPYTNIDIQSCTDEQSVETDHKDLQCLFQHIPSDNYVTLGRARKQTPSISPTSEDSLTEAGSDYNTYFTYKYCAQPSHIAHDETHITNR</sequence>
<evidence type="ECO:0000313" key="2">
    <source>
        <dbReference type="Proteomes" id="UP000184001"/>
    </source>
</evidence>
<protein>
    <submittedName>
        <fullName evidence="1">Uncharacterized protein</fullName>
    </submittedName>
</protein>
<gene>
    <name evidence="1" type="ORF">SAMN05660830_00324</name>
</gene>
<dbReference type="EMBL" id="FQZR01000002">
    <property type="protein sequence ID" value="SHI56621.1"/>
    <property type="molecule type" value="Genomic_DNA"/>
</dbReference>
<dbReference type="RefSeq" id="WP_020001464.1">
    <property type="nucleotide sequence ID" value="NZ_CP192219.1"/>
</dbReference>
<evidence type="ECO:0000313" key="1">
    <source>
        <dbReference type="EMBL" id="SHI56621.1"/>
    </source>
</evidence>
<dbReference type="Proteomes" id="UP000184001">
    <property type="component" value="Unassembled WGS sequence"/>
</dbReference>
<reference evidence="1 2" key="1">
    <citation type="submission" date="2016-11" db="EMBL/GenBank/DDBJ databases">
        <authorList>
            <person name="Varghese N."/>
            <person name="Submissions S."/>
        </authorList>
    </citation>
    <scope>NUCLEOTIDE SEQUENCE [LARGE SCALE GENOMIC DNA]</scope>
    <source>
        <strain evidence="1 2">DSM 17919</strain>
    </source>
</reference>
<proteinExistence type="predicted"/>
<organism evidence="1 2">
    <name type="scientific">Halodesulfovibrio aestuarii</name>
    <dbReference type="NCBI Taxonomy" id="126333"/>
    <lineage>
        <taxon>Bacteria</taxon>
        <taxon>Pseudomonadati</taxon>
        <taxon>Thermodesulfobacteriota</taxon>
        <taxon>Desulfovibrionia</taxon>
        <taxon>Desulfovibrionales</taxon>
        <taxon>Desulfovibrionaceae</taxon>
        <taxon>Halodesulfovibrio</taxon>
    </lineage>
</organism>
<accession>A0A8G2C742</accession>
<comment type="caution">
    <text evidence="1">The sequence shown here is derived from an EMBL/GenBank/DDBJ whole genome shotgun (WGS) entry which is preliminary data.</text>
</comment>